<feature type="transmembrane region" description="Helical" evidence="7">
    <location>
        <begin position="438"/>
        <end position="455"/>
    </location>
</feature>
<comment type="subcellular location">
    <subcellularLocation>
        <location evidence="1">Membrane</location>
        <topology evidence="1">Multi-pass membrane protein</topology>
    </subcellularLocation>
</comment>
<dbReference type="Gene3D" id="3.30.70.1450">
    <property type="entry name" value="Regulator of K+ conductance, C-terminal domain"/>
    <property type="match status" value="2"/>
</dbReference>
<dbReference type="eggNOG" id="COG0490">
    <property type="taxonomic scope" value="Bacteria"/>
</dbReference>
<feature type="transmembrane region" description="Helical" evidence="7">
    <location>
        <begin position="30"/>
        <end position="46"/>
    </location>
</feature>
<keyword evidence="10" id="KW-1185">Reference proteome</keyword>
<evidence type="ECO:0000313" key="10">
    <source>
        <dbReference type="Proteomes" id="UP000002586"/>
    </source>
</evidence>
<feature type="domain" description="RCK C-terminal" evidence="8">
    <location>
        <begin position="316"/>
        <end position="400"/>
    </location>
</feature>
<dbReference type="AlphaFoldDB" id="A0LDF4"/>
<dbReference type="InterPro" id="IPR006037">
    <property type="entry name" value="RCK_C"/>
</dbReference>
<reference evidence="9 10" key="2">
    <citation type="journal article" date="2012" name="Int. J. Syst. Evol. Microbiol.">
        <title>Magnetococcus marinus gen. nov., sp. nov., a marine, magnetotactic bacterium that represents a novel lineage (Magnetococcaceae fam. nov.; Magnetococcales ord. nov.) at the base of the Alphaproteobacteria.</title>
        <authorList>
            <person name="Bazylinski D.A."/>
            <person name="Williams T.J."/>
            <person name="Lefevre C.T."/>
            <person name="Berg R.J."/>
            <person name="Zhang C.L."/>
            <person name="Bowser S.S."/>
            <person name="Dean A.J."/>
            <person name="Beveridge T.J."/>
        </authorList>
    </citation>
    <scope>NUCLEOTIDE SEQUENCE [LARGE SCALE GENOMIC DNA]</scope>
    <source>
        <strain evidence="10">ATCC BAA-1437 / JCM 17883 / MC-1</strain>
    </source>
</reference>
<feature type="transmembrane region" description="Helical" evidence="7">
    <location>
        <begin position="189"/>
        <end position="209"/>
    </location>
</feature>
<feature type="transmembrane region" description="Helical" evidence="7">
    <location>
        <begin position="66"/>
        <end position="84"/>
    </location>
</feature>
<dbReference type="HOGENOM" id="CLU_005170_6_1_5"/>
<feature type="transmembrane region" description="Helical" evidence="7">
    <location>
        <begin position="150"/>
        <end position="169"/>
    </location>
</feature>
<feature type="transmembrane region" description="Helical" evidence="7">
    <location>
        <begin position="504"/>
        <end position="531"/>
    </location>
</feature>
<dbReference type="GO" id="GO:0006813">
    <property type="term" value="P:potassium ion transport"/>
    <property type="evidence" value="ECO:0007669"/>
    <property type="project" value="InterPro"/>
</dbReference>
<dbReference type="PROSITE" id="PS51202">
    <property type="entry name" value="RCK_C"/>
    <property type="match status" value="2"/>
</dbReference>
<dbReference type="KEGG" id="mgm:Mmc1_3512"/>
<dbReference type="PANTHER" id="PTHR43652:SF2">
    <property type="entry name" value="BASIC AMINO ACID ANTIPORTER YFCC-RELATED"/>
    <property type="match status" value="1"/>
</dbReference>
<evidence type="ECO:0000256" key="6">
    <source>
        <dbReference type="ARBA" id="ARBA00023136"/>
    </source>
</evidence>
<feature type="transmembrane region" description="Helical" evidence="7">
    <location>
        <begin position="6"/>
        <end position="23"/>
    </location>
</feature>
<evidence type="ECO:0000313" key="9">
    <source>
        <dbReference type="EMBL" id="ABK45997.1"/>
    </source>
</evidence>
<dbReference type="Proteomes" id="UP000002586">
    <property type="component" value="Chromosome"/>
</dbReference>
<dbReference type="GO" id="GO:0005886">
    <property type="term" value="C:plasma membrane"/>
    <property type="evidence" value="ECO:0007669"/>
    <property type="project" value="TreeGrafter"/>
</dbReference>
<dbReference type="InterPro" id="IPR004680">
    <property type="entry name" value="Cit_transptr-like_dom"/>
</dbReference>
<dbReference type="OrthoDB" id="9809303at2"/>
<organism evidence="9 10">
    <name type="scientific">Magnetococcus marinus (strain ATCC BAA-1437 / JCM 17883 / MC-1)</name>
    <dbReference type="NCBI Taxonomy" id="156889"/>
    <lineage>
        <taxon>Bacteria</taxon>
        <taxon>Pseudomonadati</taxon>
        <taxon>Pseudomonadota</taxon>
        <taxon>Magnetococcia</taxon>
        <taxon>Magnetococcales</taxon>
        <taxon>Magnetococcaceae</taxon>
        <taxon>Magnetococcus</taxon>
    </lineage>
</organism>
<evidence type="ECO:0000256" key="7">
    <source>
        <dbReference type="SAM" id="Phobius"/>
    </source>
</evidence>
<dbReference type="RefSeq" id="WP_011715053.1">
    <property type="nucleotide sequence ID" value="NC_008576.1"/>
</dbReference>
<evidence type="ECO:0000256" key="4">
    <source>
        <dbReference type="ARBA" id="ARBA00022737"/>
    </source>
</evidence>
<name>A0LDF4_MAGMM</name>
<dbReference type="Pfam" id="PF03600">
    <property type="entry name" value="CitMHS"/>
    <property type="match status" value="1"/>
</dbReference>
<dbReference type="GO" id="GO:0008324">
    <property type="term" value="F:monoatomic cation transmembrane transporter activity"/>
    <property type="evidence" value="ECO:0007669"/>
    <property type="project" value="InterPro"/>
</dbReference>
<feature type="transmembrane region" description="Helical" evidence="7">
    <location>
        <begin position="467"/>
        <end position="484"/>
    </location>
</feature>
<keyword evidence="6 7" id="KW-0472">Membrane</keyword>
<evidence type="ECO:0000256" key="1">
    <source>
        <dbReference type="ARBA" id="ARBA00004141"/>
    </source>
</evidence>
<keyword evidence="3 7" id="KW-0812">Transmembrane</keyword>
<evidence type="ECO:0000259" key="8">
    <source>
        <dbReference type="PROSITE" id="PS51202"/>
    </source>
</evidence>
<dbReference type="InterPro" id="IPR036721">
    <property type="entry name" value="RCK_C_sf"/>
</dbReference>
<sequence length="608" mass="65544">METAVQAWIVLGIIVVAVVLYAQGRLPMDLVSLGILALLATIFQLVPLRDATGKVVLDGVDFFQGLSNPALISVATLLVVGEGITRTGALTSVSTWIDRRADGSWTKAFSLVLIITALASAFMNNTPVVVIFIPILAGLASQYKIHSRKVLLPLSYISILGGACTLIGSSTNLLVADYAERILDHKMSMFSLTPVGIVLLMAGLAYLIFWAPKLISDEGPTPQSGDPVTLRLFTAEMRVDEGCPLIGQLLSKLQQDIFANVTVYKLIRGALVDYTAPFKEIVIKAGDILLVQGTVTELKAAEFRGGITITPYMPGMPLSEQDKKRRMLAELVITPDSRMVGLTLTQVRMRRQFGVAVVAINRPAREIKGRVIDTPLRPGDLLLVEGIPERIESFSTSRDFLLYWGAHNAVRQPQKARAAAGILLGIILFAALDSHAMPVLATVGATLMLAFRCLTLRQAYSALSSKVVLLITASLAMGTAMQGTGADQLVAHGFLWMVEGYSPWVVLAAFGFMVTVFTNVISNNATAILFAPIGVAIAEGLGVSFMPFLMMVIFGANAAFASPIGYKTNLLVFSVGGYRFADFFKVGLPLNVGYWLLSTLLIPLMWAF</sequence>
<evidence type="ECO:0000256" key="5">
    <source>
        <dbReference type="ARBA" id="ARBA00022989"/>
    </source>
</evidence>
<protein>
    <submittedName>
        <fullName evidence="9">TrkA-C domain protein</fullName>
    </submittedName>
</protein>
<keyword evidence="5 7" id="KW-1133">Transmembrane helix</keyword>
<feature type="transmembrane region" description="Helical" evidence="7">
    <location>
        <begin position="105"/>
        <end position="122"/>
    </location>
</feature>
<feature type="transmembrane region" description="Helical" evidence="7">
    <location>
        <begin position="586"/>
        <end position="607"/>
    </location>
</feature>
<keyword evidence="4" id="KW-0677">Repeat</keyword>
<reference evidence="10" key="1">
    <citation type="journal article" date="2009" name="Appl. Environ. Microbiol.">
        <title>Complete genome sequence of the chemolithoautotrophic marine magnetotactic coccus strain MC-1.</title>
        <authorList>
            <person name="Schubbe S."/>
            <person name="Williams T.J."/>
            <person name="Xie G."/>
            <person name="Kiss H.E."/>
            <person name="Brettin T.S."/>
            <person name="Martinez D."/>
            <person name="Ross C.A."/>
            <person name="Schuler D."/>
            <person name="Cox B.L."/>
            <person name="Nealson K.H."/>
            <person name="Bazylinski D.A."/>
        </authorList>
    </citation>
    <scope>NUCLEOTIDE SEQUENCE [LARGE SCALE GENOMIC DNA]</scope>
    <source>
        <strain evidence="10">ATCC BAA-1437 / JCM 17883 / MC-1</strain>
    </source>
</reference>
<gene>
    <name evidence="9" type="ordered locus">Mmc1_3512</name>
</gene>
<dbReference type="PANTHER" id="PTHR43652">
    <property type="entry name" value="BASIC AMINO ACID ANTIPORTER YFCC-RELATED"/>
    <property type="match status" value="1"/>
</dbReference>
<feature type="domain" description="RCK C-terminal" evidence="8">
    <location>
        <begin position="222"/>
        <end position="307"/>
    </location>
</feature>
<keyword evidence="2" id="KW-0813">Transport</keyword>
<dbReference type="SUPFAM" id="SSF116726">
    <property type="entry name" value="TrkA C-terminal domain-like"/>
    <property type="match status" value="2"/>
</dbReference>
<evidence type="ECO:0000256" key="2">
    <source>
        <dbReference type="ARBA" id="ARBA00022448"/>
    </source>
</evidence>
<dbReference type="EMBL" id="CP000471">
    <property type="protein sequence ID" value="ABK45997.1"/>
    <property type="molecule type" value="Genomic_DNA"/>
</dbReference>
<accession>A0LDF4</accession>
<dbReference type="InterPro" id="IPR051679">
    <property type="entry name" value="DASS-Related_Transporters"/>
</dbReference>
<evidence type="ECO:0000256" key="3">
    <source>
        <dbReference type="ARBA" id="ARBA00022692"/>
    </source>
</evidence>
<dbReference type="eggNOG" id="COG0471">
    <property type="taxonomic scope" value="Bacteria"/>
</dbReference>
<proteinExistence type="predicted"/>
<dbReference type="Pfam" id="PF02080">
    <property type="entry name" value="TrkA_C"/>
    <property type="match status" value="2"/>
</dbReference>